<evidence type="ECO:0000256" key="2">
    <source>
        <dbReference type="SAM" id="Phobius"/>
    </source>
</evidence>
<dbReference type="Proteomes" id="UP000469185">
    <property type="component" value="Unassembled WGS sequence"/>
</dbReference>
<dbReference type="AlphaFoldDB" id="A0A6N9YU86"/>
<comment type="caution">
    <text evidence="3">The sequence shown here is derived from an EMBL/GenBank/DDBJ whole genome shotgun (WGS) entry which is preliminary data.</text>
</comment>
<accession>A0A6N9YU86</accession>
<feature type="transmembrane region" description="Helical" evidence="2">
    <location>
        <begin position="130"/>
        <end position="148"/>
    </location>
</feature>
<keyword evidence="4" id="KW-1185">Reference proteome</keyword>
<evidence type="ECO:0000313" key="3">
    <source>
        <dbReference type="EMBL" id="NED98534.1"/>
    </source>
</evidence>
<evidence type="ECO:0000313" key="4">
    <source>
        <dbReference type="Proteomes" id="UP000469185"/>
    </source>
</evidence>
<gene>
    <name evidence="3" type="ORF">G1H11_24865</name>
</gene>
<organism evidence="3 4">
    <name type="scientific">Phytoactinopolyspora alkaliphila</name>
    <dbReference type="NCBI Taxonomy" id="1783498"/>
    <lineage>
        <taxon>Bacteria</taxon>
        <taxon>Bacillati</taxon>
        <taxon>Actinomycetota</taxon>
        <taxon>Actinomycetes</taxon>
        <taxon>Jiangellales</taxon>
        <taxon>Jiangellaceae</taxon>
        <taxon>Phytoactinopolyspora</taxon>
    </lineage>
</organism>
<protein>
    <submittedName>
        <fullName evidence="3">DoxX family membrane protein</fullName>
    </submittedName>
</protein>
<feature type="transmembrane region" description="Helical" evidence="2">
    <location>
        <begin position="155"/>
        <end position="174"/>
    </location>
</feature>
<dbReference type="EMBL" id="JAAGOB010000024">
    <property type="protein sequence ID" value="NED98534.1"/>
    <property type="molecule type" value="Genomic_DNA"/>
</dbReference>
<sequence length="220" mass="23547">MAHAVKPVVPARHNDKLATQEPAAQKPAAQKRDEKVLAPIAGIRKAEPDTVPAVEQATGRPGALGYVLAALRFALGWTFLWAFLDKTFGFGYATPAERAWVNGGSPTTGYLSNVEGPFGGFFSGMAGHAWADWLFMIGLLGIGLALILGIGMRIAAVTGALLLVFMWMAALPLANNPFMDNHLTEALMLGVLALAGTGRVVGFGKVWERLPLVRKNRWLV</sequence>
<keyword evidence="2" id="KW-1133">Transmembrane helix</keyword>
<feature type="transmembrane region" description="Helical" evidence="2">
    <location>
        <begin position="186"/>
        <end position="207"/>
    </location>
</feature>
<reference evidence="3 4" key="1">
    <citation type="submission" date="2020-02" db="EMBL/GenBank/DDBJ databases">
        <authorList>
            <person name="Li X.-J."/>
            <person name="Feng X.-M."/>
        </authorList>
    </citation>
    <scope>NUCLEOTIDE SEQUENCE [LARGE SCALE GENOMIC DNA]</scope>
    <source>
        <strain evidence="3 4">CGMCC 4.7225</strain>
    </source>
</reference>
<proteinExistence type="predicted"/>
<feature type="transmembrane region" description="Helical" evidence="2">
    <location>
        <begin position="63"/>
        <end position="84"/>
    </location>
</feature>
<evidence type="ECO:0000256" key="1">
    <source>
        <dbReference type="SAM" id="MobiDB-lite"/>
    </source>
</evidence>
<dbReference type="RefSeq" id="WP_163821398.1">
    <property type="nucleotide sequence ID" value="NZ_JAAGOB010000024.1"/>
</dbReference>
<feature type="region of interest" description="Disordered" evidence="1">
    <location>
        <begin position="1"/>
        <end position="33"/>
    </location>
</feature>
<name>A0A6N9YU86_9ACTN</name>
<keyword evidence="2" id="KW-0812">Transmembrane</keyword>
<keyword evidence="2" id="KW-0472">Membrane</keyword>